<dbReference type="AlphaFoldDB" id="I2FZ40"/>
<reference evidence="3 4" key="1">
    <citation type="journal article" date="2012" name="Plant Cell">
        <title>Genome comparison of barley and maize smut fungi reveals targeted loss of RNA silencing components and species-specific presence of transposable elements.</title>
        <authorList>
            <person name="Laurie J.D."/>
            <person name="Ali S."/>
            <person name="Linning R."/>
            <person name="Mannhaupt G."/>
            <person name="Wong P."/>
            <person name="Gueldener U."/>
            <person name="Muensterkoetter M."/>
            <person name="Moore R."/>
            <person name="Kahmann R."/>
            <person name="Bakkeren G."/>
            <person name="Schirawski J."/>
        </authorList>
    </citation>
    <scope>NUCLEOTIDE SEQUENCE [LARGE SCALE GENOMIC DNA]</scope>
    <source>
        <strain evidence="4">Uh4875-4</strain>
    </source>
</reference>
<feature type="region of interest" description="Disordered" evidence="1">
    <location>
        <begin position="78"/>
        <end position="122"/>
    </location>
</feature>
<organism evidence="3 4">
    <name type="scientific">Ustilago hordei</name>
    <name type="common">Barley covered smut fungus</name>
    <dbReference type="NCBI Taxonomy" id="120017"/>
    <lineage>
        <taxon>Eukaryota</taxon>
        <taxon>Fungi</taxon>
        <taxon>Dikarya</taxon>
        <taxon>Basidiomycota</taxon>
        <taxon>Ustilaginomycotina</taxon>
        <taxon>Ustilaginomycetes</taxon>
        <taxon>Ustilaginales</taxon>
        <taxon>Ustilaginaceae</taxon>
        <taxon>Ustilago</taxon>
    </lineage>
</organism>
<gene>
    <name evidence="3" type="ORF">UHOR_08470</name>
</gene>
<keyword evidence="2" id="KW-0732">Signal</keyword>
<feature type="signal peptide" evidence="2">
    <location>
        <begin position="1"/>
        <end position="23"/>
    </location>
</feature>
<keyword evidence="4" id="KW-1185">Reference proteome</keyword>
<name>I2FZ40_USTHO</name>
<sequence>MNPSMGATRELLWTLMFLHELQQQAPQMTGIHISAGTTITHLQDVQSCKNIANILTKPLMMLTLMHIQELFSLTVSKEPTGSRGGAEIGDPMMMLKSDTTSTRSEIRQSQSNEVADLTGDQG</sequence>
<protein>
    <recommendedName>
        <fullName evidence="5">Rho-GAP domain-containing protein</fullName>
    </recommendedName>
</protein>
<evidence type="ECO:0000313" key="4">
    <source>
        <dbReference type="Proteomes" id="UP000006174"/>
    </source>
</evidence>
<accession>I2FZ40</accession>
<dbReference type="HOGENOM" id="CLU_2028456_0_0_1"/>
<feature type="chain" id="PRO_5003658007" description="Rho-GAP domain-containing protein" evidence="2">
    <location>
        <begin position="24"/>
        <end position="122"/>
    </location>
</feature>
<evidence type="ECO:0000313" key="3">
    <source>
        <dbReference type="EMBL" id="CCF52183.1"/>
    </source>
</evidence>
<evidence type="ECO:0000256" key="2">
    <source>
        <dbReference type="SAM" id="SignalP"/>
    </source>
</evidence>
<evidence type="ECO:0000256" key="1">
    <source>
        <dbReference type="SAM" id="MobiDB-lite"/>
    </source>
</evidence>
<comment type="caution">
    <text evidence="3">The sequence shown here is derived from an EMBL/GenBank/DDBJ whole genome shotgun (WGS) entry which is preliminary data.</text>
</comment>
<dbReference type="Proteomes" id="UP000006174">
    <property type="component" value="Unassembled WGS sequence"/>
</dbReference>
<feature type="compositionally biased region" description="Polar residues" evidence="1">
    <location>
        <begin position="97"/>
        <end position="113"/>
    </location>
</feature>
<proteinExistence type="predicted"/>
<evidence type="ECO:0008006" key="5">
    <source>
        <dbReference type="Google" id="ProtNLM"/>
    </source>
</evidence>
<dbReference type="EMBL" id="CAGI01000171">
    <property type="protein sequence ID" value="CCF52183.1"/>
    <property type="molecule type" value="Genomic_DNA"/>
</dbReference>